<reference evidence="5" key="1">
    <citation type="submission" date="2019-06" db="EMBL/GenBank/DDBJ databases">
        <title>Complete genome sequence of Methylogaea oryzae strain JCM16910.</title>
        <authorList>
            <person name="Asakawa S."/>
        </authorList>
    </citation>
    <scope>NUCLEOTIDE SEQUENCE</scope>
    <source>
        <strain evidence="5">E10</strain>
    </source>
</reference>
<evidence type="ECO:0000256" key="3">
    <source>
        <dbReference type="SAM" id="Phobius"/>
    </source>
</evidence>
<protein>
    <submittedName>
        <fullName evidence="5">Multidrug resistance protein</fullName>
    </submittedName>
</protein>
<evidence type="ECO:0000256" key="1">
    <source>
        <dbReference type="ARBA" id="ARBA00004196"/>
    </source>
</evidence>
<dbReference type="PANTHER" id="PTHR30386">
    <property type="entry name" value="MEMBRANE FUSION SUBUNIT OF EMRAB-TOLC MULTIDRUG EFFLUX PUMP"/>
    <property type="match status" value="1"/>
</dbReference>
<feature type="transmembrane region" description="Helical" evidence="3">
    <location>
        <begin position="21"/>
        <end position="42"/>
    </location>
</feature>
<dbReference type="KEGG" id="moz:MoryE10_27310"/>
<gene>
    <name evidence="5" type="ORF">MoryE10_27310</name>
</gene>
<evidence type="ECO:0000313" key="5">
    <source>
        <dbReference type="EMBL" id="BBL72125.1"/>
    </source>
</evidence>
<keyword evidence="2" id="KW-0175">Coiled coil</keyword>
<proteinExistence type="predicted"/>
<keyword evidence="3" id="KW-0472">Membrane</keyword>
<feature type="coiled-coil region" evidence="2">
    <location>
        <begin position="91"/>
        <end position="186"/>
    </location>
</feature>
<feature type="domain" description="Multidrug export protein EmrA/FarA alpha-helical hairpin" evidence="4">
    <location>
        <begin position="95"/>
        <end position="214"/>
    </location>
</feature>
<keyword evidence="3" id="KW-1133">Transmembrane helix</keyword>
<dbReference type="Pfam" id="PF25885">
    <property type="entry name" value="HH_EMRA"/>
    <property type="match status" value="1"/>
</dbReference>
<keyword evidence="3" id="KW-0812">Transmembrane</keyword>
<dbReference type="PANTHER" id="PTHR30386:SF19">
    <property type="entry name" value="MULTIDRUG EXPORT PROTEIN EMRA-RELATED"/>
    <property type="match status" value="1"/>
</dbReference>
<dbReference type="EMBL" id="AP019782">
    <property type="protein sequence ID" value="BBL72125.1"/>
    <property type="molecule type" value="Genomic_DNA"/>
</dbReference>
<accession>A0A8D4VQC8</accession>
<dbReference type="GO" id="GO:0030313">
    <property type="term" value="C:cell envelope"/>
    <property type="evidence" value="ECO:0007669"/>
    <property type="project" value="UniProtKB-SubCell"/>
</dbReference>
<sequence length="398" mass="43418">MTTASIHGKRRFHSARRQRIRRLRVVLAVAVVAGLAFAAYWWGYAARYVTTNDAYVAGNLVPLKAQTDGTVVEVRADNTQFVRQGEVLVRLDGLNAQVAQEKAEADLAEAVRQVETLFSAAETLRQRLAAQEAQAERVRRDLARYRSVRGDGAVSAQQVQDTEFQLRELEAAARQIRAELQGAEALVQGTAVAEHPKVKQAAAALKRAYLDRVRQDIVAPVSGYIAKRAIQPGEAVHPETPLMAIVPLDYLWVDANFLERDLTEVRPGQPVELSVDLYGSHVVYHGSVLGLNPGTGSVFGLLPPDNASGNYIHIAERVPVRIGLDTEELKAHPLRPGLSAVARIDTSRPGSPVLEPATAVPDGAYRSEVYARQLEGADTLIAGIVERNAVKRDISLSR</sequence>
<evidence type="ECO:0000256" key="2">
    <source>
        <dbReference type="SAM" id="Coils"/>
    </source>
</evidence>
<comment type="subcellular location">
    <subcellularLocation>
        <location evidence="1">Cell envelope</location>
    </subcellularLocation>
</comment>
<dbReference type="GO" id="GO:0055085">
    <property type="term" value="P:transmembrane transport"/>
    <property type="evidence" value="ECO:0007669"/>
    <property type="project" value="InterPro"/>
</dbReference>
<evidence type="ECO:0000259" key="4">
    <source>
        <dbReference type="Pfam" id="PF25885"/>
    </source>
</evidence>
<dbReference type="RefSeq" id="WP_221047375.1">
    <property type="nucleotide sequence ID" value="NZ_AP019782.1"/>
</dbReference>
<dbReference type="Proteomes" id="UP000824988">
    <property type="component" value="Chromosome"/>
</dbReference>
<name>A0A8D4VQC8_9GAMM</name>
<dbReference type="AlphaFoldDB" id="A0A8D4VQC8"/>
<dbReference type="InterPro" id="IPR058633">
    <property type="entry name" value="EmrA/FarA_HH"/>
</dbReference>
<dbReference type="InterPro" id="IPR050739">
    <property type="entry name" value="MFP"/>
</dbReference>
<organism evidence="5 6">
    <name type="scientific">Methylogaea oryzae</name>
    <dbReference type="NCBI Taxonomy" id="1295382"/>
    <lineage>
        <taxon>Bacteria</taxon>
        <taxon>Pseudomonadati</taxon>
        <taxon>Pseudomonadota</taxon>
        <taxon>Gammaproteobacteria</taxon>
        <taxon>Methylococcales</taxon>
        <taxon>Methylococcaceae</taxon>
        <taxon>Methylogaea</taxon>
    </lineage>
</organism>
<evidence type="ECO:0000313" key="6">
    <source>
        <dbReference type="Proteomes" id="UP000824988"/>
    </source>
</evidence>
<keyword evidence="6" id="KW-1185">Reference proteome</keyword>